<evidence type="ECO:0000313" key="3">
    <source>
        <dbReference type="Proteomes" id="UP001323617"/>
    </source>
</evidence>
<evidence type="ECO:0008006" key="4">
    <source>
        <dbReference type="Google" id="ProtNLM"/>
    </source>
</evidence>
<keyword evidence="3" id="KW-1185">Reference proteome</keyword>
<proteinExistence type="predicted"/>
<feature type="region of interest" description="Disordered" evidence="1">
    <location>
        <begin position="1"/>
        <end position="23"/>
    </location>
</feature>
<comment type="caution">
    <text evidence="2">The sequence shown here is derived from an EMBL/GenBank/DDBJ whole genome shotgun (WGS) entry which is preliminary data.</text>
</comment>
<dbReference type="GeneID" id="87962437"/>
<gene>
    <name evidence="2" type="ORF">QC764_103417</name>
</gene>
<organism evidence="2 3">
    <name type="scientific">Podospora pseudoanserina</name>
    <dbReference type="NCBI Taxonomy" id="2609844"/>
    <lineage>
        <taxon>Eukaryota</taxon>
        <taxon>Fungi</taxon>
        <taxon>Dikarya</taxon>
        <taxon>Ascomycota</taxon>
        <taxon>Pezizomycotina</taxon>
        <taxon>Sordariomycetes</taxon>
        <taxon>Sordariomycetidae</taxon>
        <taxon>Sordariales</taxon>
        <taxon>Podosporaceae</taxon>
        <taxon>Podospora</taxon>
    </lineage>
</organism>
<evidence type="ECO:0000313" key="2">
    <source>
        <dbReference type="EMBL" id="KAK4680971.1"/>
    </source>
</evidence>
<name>A0ABR0IKM5_9PEZI</name>
<protein>
    <recommendedName>
        <fullName evidence="4">CENP-V/GFA domain-containing protein</fullName>
    </recommendedName>
</protein>
<dbReference type="RefSeq" id="XP_062804441.1">
    <property type="nucleotide sequence ID" value="XM_062941572.1"/>
</dbReference>
<evidence type="ECO:0000256" key="1">
    <source>
        <dbReference type="SAM" id="MobiDB-lite"/>
    </source>
</evidence>
<dbReference type="EMBL" id="JAFFHC010000001">
    <property type="protein sequence ID" value="KAK4680971.1"/>
    <property type="molecule type" value="Genomic_DNA"/>
</dbReference>
<feature type="compositionally biased region" description="Low complexity" evidence="1">
    <location>
        <begin position="7"/>
        <end position="23"/>
    </location>
</feature>
<dbReference type="Proteomes" id="UP001323617">
    <property type="component" value="Unassembled WGS sequence"/>
</dbReference>
<accession>A0ABR0IKM5</accession>
<sequence length="162" mass="18044">MHTPTHLSQPHQPPISSSLSSPSLCLRSPTDEVMCGMTLFCQSGKRNSSYKPPRYHLHLVWTCENCSRQLAAWLVPAARVADPEEHKVQSRPITPRYAGRMISSRPRPCISVQVQLFADESVCPSFGGRVRCPAFSLVICAMYALYRQEGFTEVNALILVAV</sequence>
<reference evidence="2 3" key="1">
    <citation type="journal article" date="2023" name="bioRxiv">
        <title>High-quality genome assemblies of four members of thePodospora anserinaspecies complex.</title>
        <authorList>
            <person name="Ament-Velasquez S.L."/>
            <person name="Vogan A.A."/>
            <person name="Wallerman O."/>
            <person name="Hartmann F."/>
            <person name="Gautier V."/>
            <person name="Silar P."/>
            <person name="Giraud T."/>
            <person name="Johannesson H."/>
        </authorList>
    </citation>
    <scope>NUCLEOTIDE SEQUENCE [LARGE SCALE GENOMIC DNA]</scope>
    <source>
        <strain evidence="2 3">CBS 124.78</strain>
    </source>
</reference>